<gene>
    <name evidence="1" type="ORF">SM116_06125</name>
</gene>
<name>A0ABZ0SNE2_9MICO</name>
<protein>
    <submittedName>
        <fullName evidence="1">Helix-turn-helix domain-containing protein</fullName>
    </submittedName>
</protein>
<organism evidence="1 2">
    <name type="scientific">Microbacterium rhizosphaerae</name>
    <dbReference type="NCBI Taxonomy" id="1678237"/>
    <lineage>
        <taxon>Bacteria</taxon>
        <taxon>Bacillati</taxon>
        <taxon>Actinomycetota</taxon>
        <taxon>Actinomycetes</taxon>
        <taxon>Micrococcales</taxon>
        <taxon>Microbacteriaceae</taxon>
        <taxon>Microbacterium</taxon>
    </lineage>
</organism>
<keyword evidence="2" id="KW-1185">Reference proteome</keyword>
<dbReference type="EMBL" id="CP139368">
    <property type="protein sequence ID" value="WPR90869.1"/>
    <property type="molecule type" value="Genomic_DNA"/>
</dbReference>
<proteinExistence type="predicted"/>
<dbReference type="InterPro" id="IPR010093">
    <property type="entry name" value="SinI_DNA-bd"/>
</dbReference>
<accession>A0ABZ0SNE2</accession>
<dbReference type="NCBIfam" id="TIGR01764">
    <property type="entry name" value="excise"/>
    <property type="match status" value="1"/>
</dbReference>
<dbReference type="Proteomes" id="UP001323798">
    <property type="component" value="Chromosome"/>
</dbReference>
<reference evidence="1 2" key="1">
    <citation type="submission" date="2023-11" db="EMBL/GenBank/DDBJ databases">
        <title>Genome sequence of Microbacterium rhizosphaerae KACC 19337.</title>
        <authorList>
            <person name="Choi H."/>
            <person name="Kim S."/>
            <person name="Kim Y."/>
            <person name="Kwon S.-W."/>
            <person name="Heo J."/>
        </authorList>
    </citation>
    <scope>NUCLEOTIDE SEQUENCE [LARGE SCALE GENOMIC DNA]</scope>
    <source>
        <strain evidence="1 2">KACC 19337</strain>
    </source>
</reference>
<sequence>MPESSSAARMVPPATVAEALSVTVDEVIELVKHGQLRGVRVGSPGQWRIDESSVTAYLDDQTEIARRMALWEQSNEASFPELWGIGAVRHGD</sequence>
<dbReference type="RefSeq" id="WP_320943573.1">
    <property type="nucleotide sequence ID" value="NZ_BAABEU010000004.1"/>
</dbReference>
<evidence type="ECO:0000313" key="1">
    <source>
        <dbReference type="EMBL" id="WPR90869.1"/>
    </source>
</evidence>
<evidence type="ECO:0000313" key="2">
    <source>
        <dbReference type="Proteomes" id="UP001323798"/>
    </source>
</evidence>